<keyword evidence="2" id="KW-1185">Reference proteome</keyword>
<dbReference type="PROSITE" id="PS51257">
    <property type="entry name" value="PROKAR_LIPOPROTEIN"/>
    <property type="match status" value="1"/>
</dbReference>
<sequence>MIKSKQIKFVLFNVMVCIFLLIAGCAKDEMILLEEIKLLGRWEPFSKYFVDANGNSASTTEEFCEYRDTYTFLRDNILFYGDYITTDNASCIENPDLLSKVEWVQNNNGKFVFTIYSAIDGSSFEN</sequence>
<dbReference type="KEGG" id="cagg:HYG79_05595"/>
<accession>A0A7H9AN19</accession>
<protein>
    <recommendedName>
        <fullName evidence="3">Lipocalin family protein</fullName>
    </recommendedName>
</protein>
<evidence type="ECO:0008006" key="3">
    <source>
        <dbReference type="Google" id="ProtNLM"/>
    </source>
</evidence>
<dbReference type="RefSeq" id="WP_179241136.1">
    <property type="nucleotide sequence ID" value="NZ_CP058595.1"/>
</dbReference>
<name>A0A7H9AN19_9FLAO</name>
<evidence type="ECO:0000313" key="1">
    <source>
        <dbReference type="EMBL" id="QLG44846.1"/>
    </source>
</evidence>
<proteinExistence type="predicted"/>
<dbReference type="AlphaFoldDB" id="A0A7H9AN19"/>
<dbReference type="Proteomes" id="UP000509302">
    <property type="component" value="Chromosome"/>
</dbReference>
<gene>
    <name evidence="1" type="ORF">HYG79_05595</name>
</gene>
<dbReference type="EMBL" id="CP058595">
    <property type="protein sequence ID" value="QLG44846.1"/>
    <property type="molecule type" value="Genomic_DNA"/>
</dbReference>
<organism evidence="1 2">
    <name type="scientific">Costertonia aggregata</name>
    <dbReference type="NCBI Taxonomy" id="343403"/>
    <lineage>
        <taxon>Bacteria</taxon>
        <taxon>Pseudomonadati</taxon>
        <taxon>Bacteroidota</taxon>
        <taxon>Flavobacteriia</taxon>
        <taxon>Flavobacteriales</taxon>
        <taxon>Flavobacteriaceae</taxon>
        <taxon>Costertonia</taxon>
    </lineage>
</organism>
<reference evidence="1 2" key="1">
    <citation type="journal article" date="2006" name="Int. J. Syst. Evol. Microbiol.">
        <title>Costertonia aggregata gen. nov., sp. nov., a mesophilic marine bacterium of the family Flavobacteriaceae, isolated from a mature biofilm.</title>
        <authorList>
            <person name="Kwon K.K."/>
            <person name="Lee Y.K."/>
            <person name="Lee H.K."/>
        </authorList>
    </citation>
    <scope>NUCLEOTIDE SEQUENCE [LARGE SCALE GENOMIC DNA]</scope>
    <source>
        <strain evidence="1 2">KCCM 42265</strain>
    </source>
</reference>
<evidence type="ECO:0000313" key="2">
    <source>
        <dbReference type="Proteomes" id="UP000509302"/>
    </source>
</evidence>